<evidence type="ECO:0000313" key="2">
    <source>
        <dbReference type="Proteomes" id="UP000295131"/>
    </source>
</evidence>
<dbReference type="Proteomes" id="UP000295131">
    <property type="component" value="Unassembled WGS sequence"/>
</dbReference>
<accession>A0A4R5PQS8</accession>
<protein>
    <recommendedName>
        <fullName evidence="3">Carboxypeptidase regulatory-like domain-containing protein</fullName>
    </recommendedName>
</protein>
<organism evidence="1 2">
    <name type="scientific">Pseudohoeflea suaedae</name>
    <dbReference type="NCBI Taxonomy" id="877384"/>
    <lineage>
        <taxon>Bacteria</taxon>
        <taxon>Pseudomonadati</taxon>
        <taxon>Pseudomonadota</taxon>
        <taxon>Alphaproteobacteria</taxon>
        <taxon>Hyphomicrobiales</taxon>
        <taxon>Rhizobiaceae</taxon>
        <taxon>Pseudohoeflea</taxon>
    </lineage>
</organism>
<evidence type="ECO:0000313" key="1">
    <source>
        <dbReference type="EMBL" id="TDH39502.1"/>
    </source>
</evidence>
<comment type="caution">
    <text evidence="1">The sequence shown here is derived from an EMBL/GenBank/DDBJ whole genome shotgun (WGS) entry which is preliminary data.</text>
</comment>
<name>A0A4R5PQS8_9HYPH</name>
<gene>
    <name evidence="1" type="ORF">E2A64_09395</name>
</gene>
<dbReference type="EMBL" id="SMSI01000001">
    <property type="protein sequence ID" value="TDH39502.1"/>
    <property type="molecule type" value="Genomic_DNA"/>
</dbReference>
<dbReference type="OrthoDB" id="9800206at2"/>
<proteinExistence type="predicted"/>
<keyword evidence="2" id="KW-1185">Reference proteome</keyword>
<evidence type="ECO:0008006" key="3">
    <source>
        <dbReference type="Google" id="ProtNLM"/>
    </source>
</evidence>
<dbReference type="AlphaFoldDB" id="A0A4R5PQS8"/>
<reference evidence="1 2" key="1">
    <citation type="journal article" date="2013" name="Int. J. Syst. Evol. Microbiol.">
        <title>Hoeflea suaedae sp. nov., an endophytic bacterium isolated from the root of the halophyte Suaeda maritima.</title>
        <authorList>
            <person name="Chung E.J."/>
            <person name="Park J.A."/>
            <person name="Pramanik P."/>
            <person name="Bibi F."/>
            <person name="Jeon C.O."/>
            <person name="Chung Y.R."/>
        </authorList>
    </citation>
    <scope>NUCLEOTIDE SEQUENCE [LARGE SCALE GENOMIC DNA]</scope>
    <source>
        <strain evidence="1 2">YC6898</strain>
    </source>
</reference>
<sequence>MEAVLGEDGEPVQQGLTWRVFQPIPGTDGKLPLLASSEGGSTSFDLSPGDYFIHVSFGRAGVTKKLSIPRTGPVEKQRLVLNAGGLVLNAVSGNGVRIVPSELSFKIYQANGESPDFEQQLVLDDVKPNTIVRLNAGTYHIVSDYGDNNAVIRSDIRVETGKLTEAVIQHRAAELTLKLVSEEGGEAIADTAWSILTSGGDVVSETVGAFPRIVLAEGQYTAIARNKNQTYSRDFDVVAGHNADVEVLLK</sequence>